<dbReference type="STRING" id="1631249.BQ8794_210114"/>
<dbReference type="EMBL" id="FTPD01000014">
    <property type="protein sequence ID" value="SIT55421.1"/>
    <property type="molecule type" value="Genomic_DNA"/>
</dbReference>
<dbReference type="Proteomes" id="UP000188388">
    <property type="component" value="Unassembled WGS sequence"/>
</dbReference>
<dbReference type="RefSeq" id="WP_077377765.1">
    <property type="nucleotide sequence ID" value="NZ_FTPD01000014.1"/>
</dbReference>
<gene>
    <name evidence="2" type="ORF">BQ8794_210114</name>
</gene>
<protein>
    <submittedName>
        <fullName evidence="2">Uncharacterized protein</fullName>
    </submittedName>
</protein>
<keyword evidence="3" id="KW-1185">Reference proteome</keyword>
<organism evidence="2 3">
    <name type="scientific">Mesorhizobium prunaredense</name>
    <dbReference type="NCBI Taxonomy" id="1631249"/>
    <lineage>
        <taxon>Bacteria</taxon>
        <taxon>Pseudomonadati</taxon>
        <taxon>Pseudomonadota</taxon>
        <taxon>Alphaproteobacteria</taxon>
        <taxon>Hyphomicrobiales</taxon>
        <taxon>Phyllobacteriaceae</taxon>
        <taxon>Mesorhizobium</taxon>
    </lineage>
</organism>
<feature type="region of interest" description="Disordered" evidence="1">
    <location>
        <begin position="101"/>
        <end position="133"/>
    </location>
</feature>
<evidence type="ECO:0000313" key="2">
    <source>
        <dbReference type="EMBL" id="SIT55421.1"/>
    </source>
</evidence>
<accession>A0A1R3V6D9</accession>
<reference evidence="3" key="1">
    <citation type="submission" date="2017-01" db="EMBL/GenBank/DDBJ databases">
        <authorList>
            <person name="Brunel B."/>
        </authorList>
    </citation>
    <scope>NUCLEOTIDE SEQUENCE [LARGE SCALE GENOMIC DNA]</scope>
</reference>
<evidence type="ECO:0000256" key="1">
    <source>
        <dbReference type="SAM" id="MobiDB-lite"/>
    </source>
</evidence>
<sequence>MRNEISLDHIDRQLQRVLAELAALRERLASQSPDPAYVQPAELCTIDEFVMGMLGFRSRVSYYNHINQPGWPQRIVVGGKRPMLKRADGEAYVKAQADLANPMPAGQPKLLRQKPSKKRRVGRPVKAPVRGGT</sequence>
<evidence type="ECO:0000313" key="3">
    <source>
        <dbReference type="Proteomes" id="UP000188388"/>
    </source>
</evidence>
<name>A0A1R3V6D9_9HYPH</name>
<feature type="compositionally biased region" description="Basic residues" evidence="1">
    <location>
        <begin position="111"/>
        <end position="123"/>
    </location>
</feature>
<proteinExistence type="predicted"/>
<dbReference type="AlphaFoldDB" id="A0A1R3V6D9"/>